<organism evidence="2 3">
    <name type="scientific">Tritrichomonas musculus</name>
    <dbReference type="NCBI Taxonomy" id="1915356"/>
    <lineage>
        <taxon>Eukaryota</taxon>
        <taxon>Metamonada</taxon>
        <taxon>Parabasalia</taxon>
        <taxon>Tritrichomonadida</taxon>
        <taxon>Tritrichomonadidae</taxon>
        <taxon>Tritrichomonas</taxon>
    </lineage>
</organism>
<accession>A0ABR2KEP6</accession>
<proteinExistence type="predicted"/>
<feature type="compositionally biased region" description="Polar residues" evidence="1">
    <location>
        <begin position="1"/>
        <end position="28"/>
    </location>
</feature>
<feature type="region of interest" description="Disordered" evidence="1">
    <location>
        <begin position="1"/>
        <end position="39"/>
    </location>
</feature>
<evidence type="ECO:0000256" key="1">
    <source>
        <dbReference type="SAM" id="MobiDB-lite"/>
    </source>
</evidence>
<gene>
    <name evidence="2" type="ORF">M9Y10_034337</name>
</gene>
<name>A0ABR2KEP6_9EUKA</name>
<protein>
    <submittedName>
        <fullName evidence="2">Uncharacterized protein</fullName>
    </submittedName>
</protein>
<comment type="caution">
    <text evidence="2">The sequence shown here is derived from an EMBL/GenBank/DDBJ whole genome shotgun (WGS) entry which is preliminary data.</text>
</comment>
<dbReference type="Proteomes" id="UP001470230">
    <property type="component" value="Unassembled WGS sequence"/>
</dbReference>
<keyword evidence="3" id="KW-1185">Reference proteome</keyword>
<dbReference type="EMBL" id="JAPFFF010000005">
    <property type="protein sequence ID" value="KAK8889586.1"/>
    <property type="molecule type" value="Genomic_DNA"/>
</dbReference>
<sequence>MEINTELNPPTINIEDGSQPSSASNQAEPNPIPIDSSSANYKDELMAKMNVYIHSANDFVDKAAEVTTEYGNPIVEFSAKMASKFKEFFNLA</sequence>
<evidence type="ECO:0000313" key="2">
    <source>
        <dbReference type="EMBL" id="KAK8889586.1"/>
    </source>
</evidence>
<evidence type="ECO:0000313" key="3">
    <source>
        <dbReference type="Proteomes" id="UP001470230"/>
    </source>
</evidence>
<reference evidence="2 3" key="1">
    <citation type="submission" date="2024-04" db="EMBL/GenBank/DDBJ databases">
        <title>Tritrichomonas musculus Genome.</title>
        <authorList>
            <person name="Alves-Ferreira E."/>
            <person name="Grigg M."/>
            <person name="Lorenzi H."/>
            <person name="Galac M."/>
        </authorList>
    </citation>
    <scope>NUCLEOTIDE SEQUENCE [LARGE SCALE GENOMIC DNA]</scope>
    <source>
        <strain evidence="2 3">EAF2021</strain>
    </source>
</reference>